<dbReference type="EMBL" id="FOVR01000001">
    <property type="protein sequence ID" value="SFN60620.1"/>
    <property type="molecule type" value="Genomic_DNA"/>
</dbReference>
<evidence type="ECO:0000256" key="1">
    <source>
        <dbReference type="SAM" id="MobiDB-lite"/>
    </source>
</evidence>
<protein>
    <submittedName>
        <fullName evidence="2">Bacteriophage HK97-gp10, putative tail-component</fullName>
    </submittedName>
</protein>
<organism evidence="2 3">
    <name type="scientific">Cohaesibacter marisflavi</name>
    <dbReference type="NCBI Taxonomy" id="655353"/>
    <lineage>
        <taxon>Bacteria</taxon>
        <taxon>Pseudomonadati</taxon>
        <taxon>Pseudomonadota</taxon>
        <taxon>Alphaproteobacteria</taxon>
        <taxon>Hyphomicrobiales</taxon>
        <taxon>Cohaesibacteraceae</taxon>
    </lineage>
</organism>
<gene>
    <name evidence="2" type="ORF">SAMN04488056_101450</name>
</gene>
<evidence type="ECO:0000313" key="2">
    <source>
        <dbReference type="EMBL" id="SFN60620.1"/>
    </source>
</evidence>
<proteinExistence type="predicted"/>
<dbReference type="OrthoDB" id="8369187at2"/>
<dbReference type="STRING" id="655353.SAMN04488056_101450"/>
<dbReference type="Pfam" id="PF04883">
    <property type="entry name" value="HK97-gp10_like"/>
    <property type="match status" value="1"/>
</dbReference>
<feature type="region of interest" description="Disordered" evidence="1">
    <location>
        <begin position="88"/>
        <end position="108"/>
    </location>
</feature>
<dbReference type="Proteomes" id="UP000199236">
    <property type="component" value="Unassembled WGS sequence"/>
</dbReference>
<sequence length="146" mass="16492">MAKTKWIGKEKAFGKLKSLAPAIEKDLSPSLEKSADELAGLARRYAPKKSGDYARSIEADQIKEDKQTPAWGLFADFIWRFIEFGTKPGRYGARTSSGGRDRKVYRTHPGTAASPHIWPAYRILQRRIKSRTSRTINKAIKTVGRR</sequence>
<accession>A0A1I5AE26</accession>
<dbReference type="AlphaFoldDB" id="A0A1I5AE26"/>
<name>A0A1I5AE26_9HYPH</name>
<dbReference type="RefSeq" id="WP_090068390.1">
    <property type="nucleotide sequence ID" value="NZ_FOVR01000001.1"/>
</dbReference>
<keyword evidence="3" id="KW-1185">Reference proteome</keyword>
<reference evidence="2 3" key="1">
    <citation type="submission" date="2016-10" db="EMBL/GenBank/DDBJ databases">
        <authorList>
            <person name="de Groot N.N."/>
        </authorList>
    </citation>
    <scope>NUCLEOTIDE SEQUENCE [LARGE SCALE GENOMIC DNA]</scope>
    <source>
        <strain evidence="2 3">CGMCC 1.9157</strain>
    </source>
</reference>
<evidence type="ECO:0000313" key="3">
    <source>
        <dbReference type="Proteomes" id="UP000199236"/>
    </source>
</evidence>
<dbReference type="InterPro" id="IPR010064">
    <property type="entry name" value="HK97-gp10_tail"/>
</dbReference>